<keyword evidence="1" id="KW-0808">Transferase</keyword>
<gene>
    <name evidence="1" type="ORF">BKA15_001226</name>
</gene>
<comment type="caution">
    <text evidence="1">The sequence shown here is derived from an EMBL/GenBank/DDBJ whole genome shotgun (WGS) entry which is preliminary data.</text>
</comment>
<organism evidence="1 2">
    <name type="scientific">Microlunatus parietis</name>
    <dbReference type="NCBI Taxonomy" id="682979"/>
    <lineage>
        <taxon>Bacteria</taxon>
        <taxon>Bacillati</taxon>
        <taxon>Actinomycetota</taxon>
        <taxon>Actinomycetes</taxon>
        <taxon>Propionibacteriales</taxon>
        <taxon>Propionibacteriaceae</taxon>
        <taxon>Microlunatus</taxon>
    </lineage>
</organism>
<dbReference type="Proteomes" id="UP000569914">
    <property type="component" value="Unassembled WGS sequence"/>
</dbReference>
<dbReference type="AlphaFoldDB" id="A0A7Y9I498"/>
<reference evidence="1 2" key="1">
    <citation type="submission" date="2020-07" db="EMBL/GenBank/DDBJ databases">
        <title>Sequencing the genomes of 1000 actinobacteria strains.</title>
        <authorList>
            <person name="Klenk H.-P."/>
        </authorList>
    </citation>
    <scope>NUCLEOTIDE SEQUENCE [LARGE SCALE GENOMIC DNA]</scope>
    <source>
        <strain evidence="1 2">DSM 22083</strain>
    </source>
</reference>
<evidence type="ECO:0000313" key="2">
    <source>
        <dbReference type="Proteomes" id="UP000569914"/>
    </source>
</evidence>
<proteinExistence type="predicted"/>
<protein>
    <submittedName>
        <fullName evidence="1">UDP:flavonoid glycosyltransferase YjiC (YdhE family)</fullName>
    </submittedName>
</protein>
<dbReference type="EMBL" id="JACCBU010000001">
    <property type="protein sequence ID" value="NYE69897.1"/>
    <property type="molecule type" value="Genomic_DNA"/>
</dbReference>
<evidence type="ECO:0000313" key="1">
    <source>
        <dbReference type="EMBL" id="NYE69897.1"/>
    </source>
</evidence>
<keyword evidence="2" id="KW-1185">Reference proteome</keyword>
<accession>A0A7Y9I498</accession>
<sequence>MKVLIMTMGTRGDVQPFVAPGQALAAAGLAPVAVHDAEPERP</sequence>
<dbReference type="GO" id="GO:0016740">
    <property type="term" value="F:transferase activity"/>
    <property type="evidence" value="ECO:0007669"/>
    <property type="project" value="UniProtKB-KW"/>
</dbReference>
<dbReference type="Gene3D" id="3.40.50.2000">
    <property type="entry name" value="Glycogen Phosphorylase B"/>
    <property type="match status" value="1"/>
</dbReference>
<dbReference type="SUPFAM" id="SSF53756">
    <property type="entry name" value="UDP-Glycosyltransferase/glycogen phosphorylase"/>
    <property type="match status" value="1"/>
</dbReference>
<name>A0A7Y9I498_9ACTN</name>